<organism evidence="1 2">
    <name type="scientific">Avena sativa</name>
    <name type="common">Oat</name>
    <dbReference type="NCBI Taxonomy" id="4498"/>
    <lineage>
        <taxon>Eukaryota</taxon>
        <taxon>Viridiplantae</taxon>
        <taxon>Streptophyta</taxon>
        <taxon>Embryophyta</taxon>
        <taxon>Tracheophyta</taxon>
        <taxon>Spermatophyta</taxon>
        <taxon>Magnoliopsida</taxon>
        <taxon>Liliopsida</taxon>
        <taxon>Poales</taxon>
        <taxon>Poaceae</taxon>
        <taxon>BOP clade</taxon>
        <taxon>Pooideae</taxon>
        <taxon>Poodae</taxon>
        <taxon>Poeae</taxon>
        <taxon>Poeae Chloroplast Group 1 (Aveneae type)</taxon>
        <taxon>Aveninae</taxon>
        <taxon>Avena</taxon>
    </lineage>
</organism>
<dbReference type="Proteomes" id="UP001732700">
    <property type="component" value="Chromosome 6C"/>
</dbReference>
<protein>
    <submittedName>
        <fullName evidence="1">Uncharacterized protein</fullName>
    </submittedName>
</protein>
<keyword evidence="2" id="KW-1185">Reference proteome</keyword>
<reference evidence="1" key="1">
    <citation type="submission" date="2021-05" db="EMBL/GenBank/DDBJ databases">
        <authorList>
            <person name="Scholz U."/>
            <person name="Mascher M."/>
            <person name="Fiebig A."/>
        </authorList>
    </citation>
    <scope>NUCLEOTIDE SEQUENCE [LARGE SCALE GENOMIC DNA]</scope>
</reference>
<evidence type="ECO:0000313" key="2">
    <source>
        <dbReference type="Proteomes" id="UP001732700"/>
    </source>
</evidence>
<reference evidence="1" key="2">
    <citation type="submission" date="2025-09" db="UniProtKB">
        <authorList>
            <consortium name="EnsemblPlants"/>
        </authorList>
    </citation>
    <scope>IDENTIFICATION</scope>
</reference>
<evidence type="ECO:0000313" key="1">
    <source>
        <dbReference type="EnsemblPlants" id="AVESA.00010b.r2.6CG1127900.1.CDS"/>
    </source>
</evidence>
<accession>A0ACD5ZA73</accession>
<dbReference type="EnsemblPlants" id="AVESA.00010b.r2.6CG1127900.1">
    <property type="protein sequence ID" value="AVESA.00010b.r2.6CG1127900.1.CDS"/>
    <property type="gene ID" value="AVESA.00010b.r2.6CG1127900"/>
</dbReference>
<name>A0ACD5ZA73_AVESA</name>
<proteinExistence type="predicted"/>
<sequence length="113" mass="12519">MALRNLAAKMRIPASAAAAARLPSVPRVSAASGSRAPFSSFSPEAAARKSATEWYLHQRERYEEGTRRLARYRLEVLWAERVTKLLTWTYRLSLPFAIGATGVRATGFQPTPV</sequence>